<feature type="region of interest" description="Disordered" evidence="1">
    <location>
        <begin position="68"/>
        <end position="88"/>
    </location>
</feature>
<organism evidence="2 3">
    <name type="scientific">Pleurodeles waltl</name>
    <name type="common">Iberian ribbed newt</name>
    <dbReference type="NCBI Taxonomy" id="8319"/>
    <lineage>
        <taxon>Eukaryota</taxon>
        <taxon>Metazoa</taxon>
        <taxon>Chordata</taxon>
        <taxon>Craniata</taxon>
        <taxon>Vertebrata</taxon>
        <taxon>Euteleostomi</taxon>
        <taxon>Amphibia</taxon>
        <taxon>Batrachia</taxon>
        <taxon>Caudata</taxon>
        <taxon>Salamandroidea</taxon>
        <taxon>Salamandridae</taxon>
        <taxon>Pleurodelinae</taxon>
        <taxon>Pleurodeles</taxon>
    </lineage>
</organism>
<sequence>MQLPSIKRIDVIRYMENNFGDGVVGDGELPITSAVLCDDLDVGMDIMLAYDEEQLEEGELQEEVEWWSEPNDSPHECLGDTDDASLTA</sequence>
<dbReference type="EMBL" id="JANPWB010000008">
    <property type="protein sequence ID" value="KAJ1161421.1"/>
    <property type="molecule type" value="Genomic_DNA"/>
</dbReference>
<keyword evidence="3" id="KW-1185">Reference proteome</keyword>
<name>A0AAV7S8X4_PLEWA</name>
<dbReference type="Proteomes" id="UP001066276">
    <property type="component" value="Chromosome 4_2"/>
</dbReference>
<dbReference type="AlphaFoldDB" id="A0AAV7S8X4"/>
<evidence type="ECO:0000313" key="3">
    <source>
        <dbReference type="Proteomes" id="UP001066276"/>
    </source>
</evidence>
<accession>A0AAV7S8X4</accession>
<evidence type="ECO:0000256" key="1">
    <source>
        <dbReference type="SAM" id="MobiDB-lite"/>
    </source>
</evidence>
<comment type="caution">
    <text evidence="2">The sequence shown here is derived from an EMBL/GenBank/DDBJ whole genome shotgun (WGS) entry which is preliminary data.</text>
</comment>
<protein>
    <submittedName>
        <fullName evidence="2">Uncharacterized protein</fullName>
    </submittedName>
</protein>
<evidence type="ECO:0000313" key="2">
    <source>
        <dbReference type="EMBL" id="KAJ1161421.1"/>
    </source>
</evidence>
<proteinExistence type="predicted"/>
<gene>
    <name evidence="2" type="ORF">NDU88_001907</name>
</gene>
<feature type="compositionally biased region" description="Acidic residues" evidence="1">
    <location>
        <begin position="79"/>
        <end position="88"/>
    </location>
</feature>
<reference evidence="2" key="1">
    <citation type="journal article" date="2022" name="bioRxiv">
        <title>Sequencing and chromosome-scale assembly of the giantPleurodeles waltlgenome.</title>
        <authorList>
            <person name="Brown T."/>
            <person name="Elewa A."/>
            <person name="Iarovenko S."/>
            <person name="Subramanian E."/>
            <person name="Araus A.J."/>
            <person name="Petzold A."/>
            <person name="Susuki M."/>
            <person name="Suzuki K.-i.T."/>
            <person name="Hayashi T."/>
            <person name="Toyoda A."/>
            <person name="Oliveira C."/>
            <person name="Osipova E."/>
            <person name="Leigh N.D."/>
            <person name="Simon A."/>
            <person name="Yun M.H."/>
        </authorList>
    </citation>
    <scope>NUCLEOTIDE SEQUENCE</scope>
    <source>
        <strain evidence="2">20211129_DDA</strain>
        <tissue evidence="2">Liver</tissue>
    </source>
</reference>